<evidence type="ECO:0000256" key="2">
    <source>
        <dbReference type="ARBA" id="ARBA00023239"/>
    </source>
</evidence>
<dbReference type="PANTHER" id="PTHR42696:SF2">
    <property type="entry name" value="ASPARTATE AMMONIA-LYASE"/>
    <property type="match status" value="1"/>
</dbReference>
<evidence type="ECO:0000256" key="1">
    <source>
        <dbReference type="ARBA" id="ARBA00022605"/>
    </source>
</evidence>
<dbReference type="InterPro" id="IPR024083">
    <property type="entry name" value="Fumarase/histidase_N"/>
</dbReference>
<dbReference type="FunFam" id="1.20.200.10:FF:000001">
    <property type="entry name" value="Fumarate hydratase, mitochondrial"/>
    <property type="match status" value="1"/>
</dbReference>
<accession>D7CNQ2</accession>
<dbReference type="HOGENOM" id="CLU_021594_4_1_9"/>
<reference evidence="7" key="1">
    <citation type="journal article" date="2010" name="Stand. Genomic Sci.">
        <title>Complete genome sequence of Syntrophothermus lipocalidus type strain (TGB-C1T).</title>
        <authorList>
            <consortium name="US DOE Joint Genome Institute (JGI-PGF)"/>
            <person name="Djao O."/>
            <person name="Zhang X."/>
            <person name="Lucas S."/>
            <person name="Lapidus A."/>
            <person name="Glavina Del Rio T."/>
            <person name="Nolan M."/>
            <person name="Tice H."/>
            <person name="Cheng J."/>
            <person name="Han C."/>
            <person name="Tapia R."/>
            <person name="Goodwin L."/>
            <person name="Pitluck S."/>
            <person name="Liolios K."/>
            <person name="Ivanova N."/>
            <person name="Mavromatis K."/>
            <person name="Mikhailova N."/>
            <person name="Ovchinnikova G."/>
            <person name="Pati A."/>
            <person name="Brambilla E."/>
            <person name="Chen A."/>
            <person name="Palaniappan K."/>
            <person name="Land M."/>
            <person name="Hauser L."/>
            <person name="Chang Y."/>
            <person name="Jeffries C."/>
            <person name="Rohde M."/>
            <person name="Sikorski J."/>
            <person name="Spring S."/>
            <person name="Goker M."/>
            <person name="Detter J."/>
            <person name="Woyke T."/>
            <person name="Bristow J."/>
            <person name="Eisen J."/>
            <person name="Markowitz V."/>
            <person name="Hugenholtz P."/>
            <person name="Kyrpides N."/>
            <person name="Klenk H."/>
        </authorList>
    </citation>
    <scope>NUCLEOTIDE SEQUENCE [LARGE SCALE GENOMIC DNA]</scope>
    <source>
        <strain evidence="7">DSM 12680 / TGB-C1</strain>
    </source>
</reference>
<dbReference type="GO" id="GO:0006099">
    <property type="term" value="P:tricarboxylic acid cycle"/>
    <property type="evidence" value="ECO:0007669"/>
    <property type="project" value="InterPro"/>
</dbReference>
<dbReference type="PRINTS" id="PR00149">
    <property type="entry name" value="FUMRATELYASE"/>
</dbReference>
<name>D7CNQ2_SYNLT</name>
<dbReference type="Pfam" id="PF00206">
    <property type="entry name" value="Lyase_1"/>
    <property type="match status" value="1"/>
</dbReference>
<dbReference type="GO" id="GO:0008797">
    <property type="term" value="F:aspartate ammonia-lyase activity"/>
    <property type="evidence" value="ECO:0007669"/>
    <property type="project" value="UniProtKB-EC"/>
</dbReference>
<dbReference type="eggNOG" id="COG1027">
    <property type="taxonomic scope" value="Bacteria"/>
</dbReference>
<dbReference type="EC" id="4.3.1.1" evidence="6"/>
<organism evidence="6 7">
    <name type="scientific">Syntrophothermus lipocalidus (strain DSM 12680 / TGB-C1)</name>
    <dbReference type="NCBI Taxonomy" id="643648"/>
    <lineage>
        <taxon>Bacteria</taxon>
        <taxon>Bacillati</taxon>
        <taxon>Bacillota</taxon>
        <taxon>Clostridia</taxon>
        <taxon>Eubacteriales</taxon>
        <taxon>Syntrophomonadaceae</taxon>
        <taxon>Syntrophothermus</taxon>
    </lineage>
</organism>
<feature type="domain" description="Fumarase C C-terminal" evidence="5">
    <location>
        <begin position="405"/>
        <end position="457"/>
    </location>
</feature>
<dbReference type="PANTHER" id="PTHR42696">
    <property type="entry name" value="ASPARTATE AMMONIA-LYASE"/>
    <property type="match status" value="1"/>
</dbReference>
<evidence type="ECO:0000256" key="3">
    <source>
        <dbReference type="SAM" id="Coils"/>
    </source>
</evidence>
<reference evidence="6 7" key="2">
    <citation type="journal article" date="2010" name="Stand. Genomic Sci.">
        <title>Complete genome sequence of Syntrophothermus lipocalidus type strain (TGB-C1).</title>
        <authorList>
            <person name="Djao O.D."/>
            <person name="Zhang X."/>
            <person name="Lucas S."/>
            <person name="Lapidus A."/>
            <person name="Del Rio T.G."/>
            <person name="Nolan M."/>
            <person name="Tice H."/>
            <person name="Cheng J.F."/>
            <person name="Han C."/>
            <person name="Tapia R."/>
            <person name="Goodwin L."/>
            <person name="Pitluck S."/>
            <person name="Liolios K."/>
            <person name="Ivanova N."/>
            <person name="Mavromatis K."/>
            <person name="Mikhailova N."/>
            <person name="Ovchinnikova G."/>
            <person name="Pati A."/>
            <person name="Brambilla E."/>
            <person name="Chen A."/>
            <person name="Palaniappan K."/>
            <person name="Land M."/>
            <person name="Hauser L."/>
            <person name="Chang Y.J."/>
            <person name="Jeffries C.D."/>
            <person name="Rohde M."/>
            <person name="Sikorski J."/>
            <person name="Spring S."/>
            <person name="Goker M."/>
            <person name="Detter J.C."/>
            <person name="Woyke T."/>
            <person name="Bristow J."/>
            <person name="Eisen J.A."/>
            <person name="Markowitz V."/>
            <person name="Hugenholtz P."/>
            <person name="Kyrpides N.C."/>
            <person name="Klenk H.P."/>
        </authorList>
    </citation>
    <scope>NUCLEOTIDE SEQUENCE [LARGE SCALE GENOMIC DNA]</scope>
    <source>
        <strain evidence="7">DSM 12680 / TGB-C1</strain>
    </source>
</reference>
<dbReference type="SUPFAM" id="SSF48557">
    <property type="entry name" value="L-aspartase-like"/>
    <property type="match status" value="1"/>
</dbReference>
<dbReference type="CDD" id="cd01357">
    <property type="entry name" value="Aspartase"/>
    <property type="match status" value="1"/>
</dbReference>
<keyword evidence="2 6" id="KW-0456">Lyase</keyword>
<keyword evidence="1" id="KW-0028">Amino-acid biosynthesis</keyword>
<dbReference type="InterPro" id="IPR022761">
    <property type="entry name" value="Fumarate_lyase_N"/>
</dbReference>
<dbReference type="EMBL" id="CP002048">
    <property type="protein sequence ID" value="ADI02337.1"/>
    <property type="molecule type" value="Genomic_DNA"/>
</dbReference>
<dbReference type="GO" id="GO:0006531">
    <property type="term" value="P:aspartate metabolic process"/>
    <property type="evidence" value="ECO:0007669"/>
    <property type="project" value="TreeGrafter"/>
</dbReference>
<dbReference type="GO" id="GO:0008652">
    <property type="term" value="P:amino acid biosynthetic process"/>
    <property type="evidence" value="ECO:0007669"/>
    <property type="project" value="UniProtKB-KW"/>
</dbReference>
<gene>
    <name evidence="6" type="ordered locus">Slip_1575</name>
</gene>
<evidence type="ECO:0000259" key="5">
    <source>
        <dbReference type="Pfam" id="PF10415"/>
    </source>
</evidence>
<dbReference type="Pfam" id="PF10415">
    <property type="entry name" value="FumaraseC_C"/>
    <property type="match status" value="1"/>
</dbReference>
<dbReference type="AlphaFoldDB" id="D7CNQ2"/>
<dbReference type="Gene3D" id="1.20.200.10">
    <property type="entry name" value="Fumarase/aspartase (Central domain)"/>
    <property type="match status" value="1"/>
</dbReference>
<dbReference type="Gene3D" id="1.10.40.30">
    <property type="entry name" value="Fumarase/aspartase (C-terminal domain)"/>
    <property type="match status" value="1"/>
</dbReference>
<sequence length="459" mass="50625">MRKESDVLGELFIEDDVYYGLQTARAALYFAVSDARVHPELIRAIALIKKVAAQTNTEIGDLDPVIGHAIVQAAEEVMSGRWDDQFPISAIQGGAGTSTNANVNEVIANRALEILGLPKGSYDRIHPNDHVNLHQSTNDVYSTAMRLAALQLLEELSWRFAELQEALQEKEREFAHIIKLGRTQLQDAVPITLGQEFGAYAQAIARDRWRLYKVGERLRQVSLGGTAVGTGINAPLKYIYLVNEKLRMEFPFGLARNENLVDGIQNMDVFVEVSGLLKAAAVNLAKISNDLRLLASGPRGGIGEIRLPELQAGSTIMPGKVNPVIPELINQVSIKVIANDLAITLAAEGGQLELNAFSPTIAHCLLESMKLLRKAVDIFINYCIKGVEANEERCRELVEKSTVYATVLTPYLGYDTCSELALESIRRGISFRHLVLEKGLMTEETLDKLLEVERLTRPG</sequence>
<dbReference type="InterPro" id="IPR000362">
    <property type="entry name" value="Fumarate_lyase_fam"/>
</dbReference>
<dbReference type="FunFam" id="1.10.275.10:FF:000001">
    <property type="entry name" value="Fumarate hydratase, mitochondrial"/>
    <property type="match status" value="1"/>
</dbReference>
<keyword evidence="7" id="KW-1185">Reference proteome</keyword>
<dbReference type="Gene3D" id="1.10.275.10">
    <property type="entry name" value="Fumarase/aspartase (N-terminal domain)"/>
    <property type="match status" value="1"/>
</dbReference>
<evidence type="ECO:0000313" key="7">
    <source>
        <dbReference type="Proteomes" id="UP000000378"/>
    </source>
</evidence>
<evidence type="ECO:0000259" key="4">
    <source>
        <dbReference type="Pfam" id="PF00206"/>
    </source>
</evidence>
<dbReference type="STRING" id="643648.Slip_1575"/>
<feature type="domain" description="Fumarate lyase N-terminal" evidence="4">
    <location>
        <begin position="13"/>
        <end position="337"/>
    </location>
</feature>
<dbReference type="InterPro" id="IPR020557">
    <property type="entry name" value="Fumarate_lyase_CS"/>
</dbReference>
<feature type="coiled-coil region" evidence="3">
    <location>
        <begin position="153"/>
        <end position="180"/>
    </location>
</feature>
<proteinExistence type="predicted"/>
<dbReference type="GO" id="GO:0005829">
    <property type="term" value="C:cytosol"/>
    <property type="evidence" value="ECO:0007669"/>
    <property type="project" value="TreeGrafter"/>
</dbReference>
<dbReference type="PROSITE" id="PS00163">
    <property type="entry name" value="FUMARATE_LYASES"/>
    <property type="match status" value="1"/>
</dbReference>
<keyword evidence="3" id="KW-0175">Coiled coil</keyword>
<dbReference type="InterPro" id="IPR018951">
    <property type="entry name" value="Fumarase_C_C"/>
</dbReference>
<dbReference type="RefSeq" id="WP_013175739.1">
    <property type="nucleotide sequence ID" value="NC_014220.1"/>
</dbReference>
<dbReference type="InterPro" id="IPR008948">
    <property type="entry name" value="L-Aspartase-like"/>
</dbReference>
<dbReference type="OrthoDB" id="9802809at2"/>
<evidence type="ECO:0000313" key="6">
    <source>
        <dbReference type="EMBL" id="ADI02337.1"/>
    </source>
</evidence>
<dbReference type="Proteomes" id="UP000000378">
    <property type="component" value="Chromosome"/>
</dbReference>
<dbReference type="PRINTS" id="PR00145">
    <property type="entry name" value="ARGSUCLYASE"/>
</dbReference>
<dbReference type="NCBIfam" id="NF008909">
    <property type="entry name" value="PRK12273.1"/>
    <property type="match status" value="1"/>
</dbReference>
<dbReference type="InterPro" id="IPR051546">
    <property type="entry name" value="Aspartate_Ammonia-Lyase"/>
</dbReference>
<dbReference type="KEGG" id="slp:Slip_1575"/>
<protein>
    <submittedName>
        <fullName evidence="6">Fumarate lyase</fullName>
        <ecNumber evidence="6">4.3.1.1</ecNumber>
    </submittedName>
</protein>